<protein>
    <submittedName>
        <fullName evidence="1">Winged helix DNA-binding domain-containing protein</fullName>
    </submittedName>
</protein>
<accession>A0ABV9VP40</accession>
<organism evidence="1 2">
    <name type="scientific">Dactylosporangium cerinum</name>
    <dbReference type="NCBI Taxonomy" id="1434730"/>
    <lineage>
        <taxon>Bacteria</taxon>
        <taxon>Bacillati</taxon>
        <taxon>Actinomycetota</taxon>
        <taxon>Actinomycetes</taxon>
        <taxon>Micromonosporales</taxon>
        <taxon>Micromonosporaceae</taxon>
        <taxon>Dactylosporangium</taxon>
    </lineage>
</organism>
<keyword evidence="1" id="KW-0238">DNA-binding</keyword>
<dbReference type="PANTHER" id="PTHR38479">
    <property type="entry name" value="LMO0824 PROTEIN"/>
    <property type="match status" value="1"/>
</dbReference>
<dbReference type="PANTHER" id="PTHR38479:SF2">
    <property type="entry name" value="WINGED HELIX DNA-BINDING DOMAIN-CONTAINING PROTEIN"/>
    <property type="match status" value="1"/>
</dbReference>
<reference evidence="2" key="1">
    <citation type="journal article" date="2019" name="Int. J. Syst. Evol. Microbiol.">
        <title>The Global Catalogue of Microorganisms (GCM) 10K type strain sequencing project: providing services to taxonomists for standard genome sequencing and annotation.</title>
        <authorList>
            <consortium name="The Broad Institute Genomics Platform"/>
            <consortium name="The Broad Institute Genome Sequencing Center for Infectious Disease"/>
            <person name="Wu L."/>
            <person name="Ma J."/>
        </authorList>
    </citation>
    <scope>NUCLEOTIDE SEQUENCE [LARGE SCALE GENOMIC DNA]</scope>
    <source>
        <strain evidence="2">CGMCC 4.7152</strain>
    </source>
</reference>
<keyword evidence="2" id="KW-1185">Reference proteome</keyword>
<dbReference type="Proteomes" id="UP001595912">
    <property type="component" value="Unassembled WGS sequence"/>
</dbReference>
<name>A0ABV9VP40_9ACTN</name>
<dbReference type="RefSeq" id="WP_380113420.1">
    <property type="nucleotide sequence ID" value="NZ_JBHSIU010000008.1"/>
</dbReference>
<dbReference type="EMBL" id="JBHSIU010000008">
    <property type="protein sequence ID" value="MFC4997188.1"/>
    <property type="molecule type" value="Genomic_DNA"/>
</dbReference>
<gene>
    <name evidence="1" type="ORF">ACFPIJ_05045</name>
</gene>
<evidence type="ECO:0000313" key="2">
    <source>
        <dbReference type="Proteomes" id="UP001595912"/>
    </source>
</evidence>
<dbReference type="GO" id="GO:0003677">
    <property type="term" value="F:DNA binding"/>
    <property type="evidence" value="ECO:0007669"/>
    <property type="project" value="UniProtKB-KW"/>
</dbReference>
<dbReference type="InterPro" id="IPR009351">
    <property type="entry name" value="AlkZ-like"/>
</dbReference>
<comment type="caution">
    <text evidence="1">The sequence shown here is derived from an EMBL/GenBank/DDBJ whole genome shotgun (WGS) entry which is preliminary data.</text>
</comment>
<evidence type="ECO:0000313" key="1">
    <source>
        <dbReference type="EMBL" id="MFC4997188.1"/>
    </source>
</evidence>
<sequence>MILTRRQLNRTYLQRQLLTTPDAAPDPRPVEEVVAHLVAVQAQEVDAPYVGLWTRTRQPEHEHLTAALTDGRVVRGGLLRRTQHLTAGADYRWLKPLLRQRLGTGGMSPFAAEFAGLDPADIGAAGRDILRGQTMTRPKLAKQLAERFPGRKGIALAWVVQLQENLIHPPPSGVWRRRGHVTCALAEDWLGGPLEEHPSVWTLLSRYLASCGPASVADLQNWSGMKRLRDEVERERHRLRVYRDERGQELFDLPDLPVGTGEETAPVRFLPEFDNLVLSHEDRTRIISDEDRARVCPGYSMVHPTFLVDGFVAGLWSVTATALTVTPFRRLSDVDAAAVLDEAGRLRAFLQVDVAVRLDRS</sequence>
<proteinExistence type="predicted"/>
<dbReference type="Pfam" id="PF06224">
    <property type="entry name" value="AlkZ-like"/>
    <property type="match status" value="1"/>
</dbReference>